<sequence>MSAIKSKSILLRKKDILKLPQGVGVYVFKKKKQILYIGKSISLKARILSHLENAKLDPKEAAIIKNSNQIEYYITDSEFKALLLESSLIQRNHPKYNRRWQDDKSYLYIKITLREDFPKVLSVRRENDGRSRYFGPFPSRGDVEEVLRTIRRIFPFCTQKKIGKKGCFYSKIGLCNPCPNDVVHSPLDERTSDLKRQYRYNIRQVIRVLSGNLDLVLKNIYKKIRELSKKQRFEEALLLRDKILYFEKIIQQKEFTDDILLNYNKSKESIELLKKLLQNHISDGEPLRRIECYDISNLSQKDATASMVVFVDGLPDKSQYRKFRIKNLRLRSDFDMLEEVFERRLKHNWPKPNLVVVDGGVPQVVKVKRVFKKLGVDIPLLGIAKHPDRLILNAPTKLTTLRPSMNNLGFNLIRALRDEAHRFARKYHLLLRQKKMLK</sequence>
<evidence type="ECO:0000313" key="5">
    <source>
        <dbReference type="Proteomes" id="UP000177026"/>
    </source>
</evidence>
<evidence type="ECO:0000259" key="3">
    <source>
        <dbReference type="PROSITE" id="PS50165"/>
    </source>
</evidence>
<dbReference type="InterPro" id="IPR001162">
    <property type="entry name" value="UvrC_RNase_H_dom"/>
</dbReference>
<dbReference type="InterPro" id="IPR035901">
    <property type="entry name" value="GIY-YIG_endonuc_sf"/>
</dbReference>
<feature type="domain" description="UVR" evidence="1">
    <location>
        <begin position="214"/>
        <end position="249"/>
    </location>
</feature>
<dbReference type="GO" id="GO:0006289">
    <property type="term" value="P:nucleotide-excision repair"/>
    <property type="evidence" value="ECO:0007669"/>
    <property type="project" value="InterPro"/>
</dbReference>
<dbReference type="PROSITE" id="PS50164">
    <property type="entry name" value="GIY_YIG"/>
    <property type="match status" value="1"/>
</dbReference>
<proteinExistence type="predicted"/>
<dbReference type="GO" id="GO:0009381">
    <property type="term" value="F:excinuclease ABC activity"/>
    <property type="evidence" value="ECO:0007669"/>
    <property type="project" value="InterPro"/>
</dbReference>
<dbReference type="SUPFAM" id="SSF82771">
    <property type="entry name" value="GIY-YIG endonuclease"/>
    <property type="match status" value="1"/>
</dbReference>
<dbReference type="PROSITE" id="PS50151">
    <property type="entry name" value="UVR"/>
    <property type="match status" value="1"/>
</dbReference>
<dbReference type="InterPro" id="IPR001943">
    <property type="entry name" value="UVR_dom"/>
</dbReference>
<evidence type="ECO:0008006" key="6">
    <source>
        <dbReference type="Google" id="ProtNLM"/>
    </source>
</evidence>
<dbReference type="Gene3D" id="3.30.420.340">
    <property type="entry name" value="UvrC, RNAse H endonuclease domain"/>
    <property type="match status" value="1"/>
</dbReference>
<accession>A0A1F7GTB6</accession>
<dbReference type="PANTHER" id="PTHR30562:SF1">
    <property type="entry name" value="UVRABC SYSTEM PROTEIN C"/>
    <property type="match status" value="1"/>
</dbReference>
<evidence type="ECO:0000313" key="4">
    <source>
        <dbReference type="EMBL" id="OGK22113.1"/>
    </source>
</evidence>
<comment type="caution">
    <text evidence="4">The sequence shown here is derived from an EMBL/GenBank/DDBJ whole genome shotgun (WGS) entry which is preliminary data.</text>
</comment>
<dbReference type="InterPro" id="IPR036876">
    <property type="entry name" value="UVR_dom_sf"/>
</dbReference>
<dbReference type="EMBL" id="MFZI01000007">
    <property type="protein sequence ID" value="OGK22113.1"/>
    <property type="molecule type" value="Genomic_DNA"/>
</dbReference>
<organism evidence="4 5">
    <name type="scientific">Candidatus Roizmanbacteria bacterium RIFCSPHIGHO2_01_FULL_39_8</name>
    <dbReference type="NCBI Taxonomy" id="1802033"/>
    <lineage>
        <taxon>Bacteria</taxon>
        <taxon>Candidatus Roizmaniibacteriota</taxon>
    </lineage>
</organism>
<dbReference type="InterPro" id="IPR047296">
    <property type="entry name" value="GIY-YIG_UvrC_Cho"/>
</dbReference>
<evidence type="ECO:0000259" key="1">
    <source>
        <dbReference type="PROSITE" id="PS50151"/>
    </source>
</evidence>
<dbReference type="InterPro" id="IPR050066">
    <property type="entry name" value="UvrABC_protein_C"/>
</dbReference>
<dbReference type="AlphaFoldDB" id="A0A1F7GTB6"/>
<dbReference type="Gene3D" id="3.40.1440.10">
    <property type="entry name" value="GIY-YIG endonuclease"/>
    <property type="match status" value="1"/>
</dbReference>
<gene>
    <name evidence="4" type="ORF">A2866_03265</name>
</gene>
<protein>
    <recommendedName>
        <fullName evidence="6">Excinuclease ABC subunit C</fullName>
    </recommendedName>
</protein>
<dbReference type="InterPro" id="IPR038476">
    <property type="entry name" value="UvrC_RNase_H_dom_sf"/>
</dbReference>
<dbReference type="SMART" id="SM00465">
    <property type="entry name" value="GIYc"/>
    <property type="match status" value="1"/>
</dbReference>
<dbReference type="GO" id="GO:0009380">
    <property type="term" value="C:excinuclease repair complex"/>
    <property type="evidence" value="ECO:0007669"/>
    <property type="project" value="TreeGrafter"/>
</dbReference>
<feature type="domain" description="GIY-YIG" evidence="2">
    <location>
        <begin position="21"/>
        <end position="98"/>
    </location>
</feature>
<dbReference type="Pfam" id="PF01541">
    <property type="entry name" value="GIY-YIG"/>
    <property type="match status" value="1"/>
</dbReference>
<dbReference type="PANTHER" id="PTHR30562">
    <property type="entry name" value="UVRC/OXIDOREDUCTASE"/>
    <property type="match status" value="1"/>
</dbReference>
<evidence type="ECO:0000259" key="2">
    <source>
        <dbReference type="PROSITE" id="PS50164"/>
    </source>
</evidence>
<reference evidence="4 5" key="1">
    <citation type="journal article" date="2016" name="Nat. Commun.">
        <title>Thousands of microbial genomes shed light on interconnected biogeochemical processes in an aquifer system.</title>
        <authorList>
            <person name="Anantharaman K."/>
            <person name="Brown C.T."/>
            <person name="Hug L.A."/>
            <person name="Sharon I."/>
            <person name="Castelle C.J."/>
            <person name="Probst A.J."/>
            <person name="Thomas B.C."/>
            <person name="Singh A."/>
            <person name="Wilkins M.J."/>
            <person name="Karaoz U."/>
            <person name="Brodie E.L."/>
            <person name="Williams K.H."/>
            <person name="Hubbard S.S."/>
            <person name="Banfield J.F."/>
        </authorList>
    </citation>
    <scope>NUCLEOTIDE SEQUENCE [LARGE SCALE GENOMIC DNA]</scope>
</reference>
<dbReference type="SUPFAM" id="SSF46600">
    <property type="entry name" value="C-terminal UvrC-binding domain of UvrB"/>
    <property type="match status" value="1"/>
</dbReference>
<dbReference type="InterPro" id="IPR000305">
    <property type="entry name" value="GIY-YIG_endonuc"/>
</dbReference>
<dbReference type="PROSITE" id="PS50165">
    <property type="entry name" value="UVRC"/>
    <property type="match status" value="1"/>
</dbReference>
<name>A0A1F7GTB6_9BACT</name>
<dbReference type="Pfam" id="PF08459">
    <property type="entry name" value="UvrC_RNaseH_dom"/>
    <property type="match status" value="1"/>
</dbReference>
<dbReference type="CDD" id="cd10434">
    <property type="entry name" value="GIY-YIG_UvrC_Cho"/>
    <property type="match status" value="1"/>
</dbReference>
<dbReference type="Proteomes" id="UP000177026">
    <property type="component" value="Unassembled WGS sequence"/>
</dbReference>
<feature type="domain" description="UvrC family homology region profile" evidence="3">
    <location>
        <begin position="260"/>
        <end position="371"/>
    </location>
</feature>